<evidence type="ECO:0000256" key="2">
    <source>
        <dbReference type="ARBA" id="ARBA00001946"/>
    </source>
</evidence>
<evidence type="ECO:0000256" key="10">
    <source>
        <dbReference type="HAMAP-Rule" id="MF_00938"/>
    </source>
</evidence>
<dbReference type="InterPro" id="IPR018522">
    <property type="entry name" value="TopoIIA_CS"/>
</dbReference>
<protein>
    <recommendedName>
        <fullName evidence="10">DNA topoisomerase 4 subunit B</fullName>
        <ecNumber evidence="10">5.6.2.2</ecNumber>
    </recommendedName>
    <alternativeName>
        <fullName evidence="10">Topoisomerase IV subunit B</fullName>
    </alternativeName>
</protein>
<dbReference type="NCBIfam" id="TIGR01055">
    <property type="entry name" value="parE_Gneg"/>
    <property type="match status" value="1"/>
</dbReference>
<dbReference type="GO" id="GO:0005694">
    <property type="term" value="C:chromosome"/>
    <property type="evidence" value="ECO:0007669"/>
    <property type="project" value="InterPro"/>
</dbReference>
<dbReference type="SMART" id="SM00433">
    <property type="entry name" value="TOP2c"/>
    <property type="match status" value="1"/>
</dbReference>
<evidence type="ECO:0000256" key="6">
    <source>
        <dbReference type="ARBA" id="ARBA00022842"/>
    </source>
</evidence>
<dbReference type="InterPro" id="IPR003594">
    <property type="entry name" value="HATPase_dom"/>
</dbReference>
<feature type="site" description="Interaction with DNA" evidence="10">
    <location>
        <position position="616"/>
    </location>
</feature>
<feature type="binding site" evidence="10">
    <location>
        <position position="5"/>
    </location>
    <ligand>
        <name>ATP</name>
        <dbReference type="ChEBI" id="CHEBI:30616"/>
    </ligand>
</feature>
<keyword evidence="6" id="KW-0460">Magnesium</keyword>
<evidence type="ECO:0000256" key="3">
    <source>
        <dbReference type="ARBA" id="ARBA00022723"/>
    </source>
</evidence>
<dbReference type="InterPro" id="IPR002288">
    <property type="entry name" value="DNA_gyrase_B_C"/>
</dbReference>
<comment type="cofactor">
    <cofactor evidence="2">
        <name>Mg(2+)</name>
        <dbReference type="ChEBI" id="CHEBI:18420"/>
    </cofactor>
</comment>
<dbReference type="InterPro" id="IPR036890">
    <property type="entry name" value="HATPase_C_sf"/>
</dbReference>
<evidence type="ECO:0000256" key="4">
    <source>
        <dbReference type="ARBA" id="ARBA00022741"/>
    </source>
</evidence>
<dbReference type="Proteomes" id="UP000009073">
    <property type="component" value="Chromosome"/>
</dbReference>
<evidence type="ECO:0000256" key="9">
    <source>
        <dbReference type="ARBA" id="ARBA00023235"/>
    </source>
</evidence>
<feature type="binding site" evidence="10">
    <location>
        <begin position="110"/>
        <end position="116"/>
    </location>
    <ligand>
        <name>ATP</name>
        <dbReference type="ChEBI" id="CHEBI:30616"/>
    </ligand>
</feature>
<evidence type="ECO:0000313" key="13">
    <source>
        <dbReference type="Proteomes" id="UP000009073"/>
    </source>
</evidence>
<evidence type="ECO:0000256" key="8">
    <source>
        <dbReference type="ARBA" id="ARBA00023125"/>
    </source>
</evidence>
<keyword evidence="4 10" id="KW-0547">Nucleotide-binding</keyword>
<dbReference type="InterPro" id="IPR001241">
    <property type="entry name" value="Topo_IIA"/>
</dbReference>
<feature type="domain" description="Toprim" evidence="11">
    <location>
        <begin position="412"/>
        <end position="525"/>
    </location>
</feature>
<dbReference type="HAMAP" id="MF_00938">
    <property type="entry name" value="ParE_type1"/>
    <property type="match status" value="1"/>
</dbReference>
<dbReference type="PROSITE" id="PS00177">
    <property type="entry name" value="TOPOISOMERASE_II"/>
    <property type="match status" value="1"/>
</dbReference>
<dbReference type="GO" id="GO:0007059">
    <property type="term" value="P:chromosome segregation"/>
    <property type="evidence" value="ECO:0007669"/>
    <property type="project" value="UniProtKB-UniRule"/>
</dbReference>
<dbReference type="GO" id="GO:0046872">
    <property type="term" value="F:metal ion binding"/>
    <property type="evidence" value="ECO:0007669"/>
    <property type="project" value="UniProtKB-KW"/>
</dbReference>
<keyword evidence="3" id="KW-0479">Metal-binding</keyword>
<dbReference type="InterPro" id="IPR014721">
    <property type="entry name" value="Ribsml_uS5_D2-typ_fold_subgr"/>
</dbReference>
<comment type="catalytic activity">
    <reaction evidence="1 10">
        <text>ATP-dependent breakage, passage and rejoining of double-stranded DNA.</text>
        <dbReference type="EC" id="5.6.2.2"/>
    </reaction>
</comment>
<dbReference type="InterPro" id="IPR013506">
    <property type="entry name" value="Topo_IIA_bsu_dom2"/>
</dbReference>
<dbReference type="PRINTS" id="PR00418">
    <property type="entry name" value="TPI2FAMILY"/>
</dbReference>
<dbReference type="InterPro" id="IPR005737">
    <property type="entry name" value="TopoIV_B_Gneg"/>
</dbReference>
<sequence>MTQAYTAESIEVLNGLEPVRRRPGMYTDTSRPNHLGQEVIDNSVDEALAGHARRIDVILHDDQSLEVTDDGRGMPVDIHPEEGVPAVELIMCKLHAGGKFSNSNYQFSGGLHGVGISVVNALSRRVEVTVRRDGNVYEMAFEQGDKVADLTITGTCGKRNTGTRVKFWPDAKYFDSPKFSASRLVHILKAKAVLCPGLTIHFEDRVNQQVYDWCYQDGLRDYLLDNLKDVIRLPEQPFTGQFSADNSAVDWALCWLPEGGELISESYVNLIPTVQGGTHVNGLRQGLLDAMREFCEFRNLLPRGVKLTPDDIWDRCAYILSIKMQDPQFAGQTKERLSSRQSAAFVSGIVKDAFSLWLNSNIELAEQLAELCINSAQRRLRAAKTVVRKKITQGPALPGKLTDCNCSDPMQGELFLVEGDSAGGSAKQAREREFQAIMPLRGKILNTWEVDASEVLASQEVHHISIAVGMDPDSDDLSGLRYGKICILADADSDGLHIATLLCALFVKHFRPLVEKGHVYVAMPPLFRIDLGKEVYYALDEDEKEGVLQRLKAEKKRGTPQVTRFKGLGEMNPKQLRETTMDPNTRRLVQLTLDDETEETMQLMDMLLAKKRSGDRREWLESKGNLADIG</sequence>
<keyword evidence="8 10" id="KW-0238">DNA-binding</keyword>
<dbReference type="SUPFAM" id="SSF55874">
    <property type="entry name" value="ATPase domain of HSP90 chaperone/DNA topoisomerase II/histidine kinase"/>
    <property type="match status" value="1"/>
</dbReference>
<evidence type="ECO:0000313" key="12">
    <source>
        <dbReference type="EMBL" id="ACQ92025.1"/>
    </source>
</evidence>
<comment type="similarity">
    <text evidence="10">Belongs to the type II topoisomerase family. ParE type 1 subfamily.</text>
</comment>
<keyword evidence="5 10" id="KW-0067">ATP-binding</keyword>
<dbReference type="Gene3D" id="3.40.50.670">
    <property type="match status" value="1"/>
</dbReference>
<dbReference type="RefSeq" id="WP_012728624.1">
    <property type="nucleotide sequence ID" value="NC_012691.1"/>
</dbReference>
<dbReference type="GO" id="GO:0003918">
    <property type="term" value="F:DNA topoisomerase type II (double strand cut, ATP-hydrolyzing) activity"/>
    <property type="evidence" value="ECO:0007669"/>
    <property type="project" value="UniProtKB-UniRule"/>
</dbReference>
<dbReference type="EMBL" id="CP001616">
    <property type="protein sequence ID" value="ACQ92025.1"/>
    <property type="molecule type" value="Genomic_DNA"/>
</dbReference>
<proteinExistence type="inferred from homology"/>
<dbReference type="Pfam" id="PF01751">
    <property type="entry name" value="Toprim"/>
    <property type="match status" value="1"/>
</dbReference>
<dbReference type="GO" id="GO:0003677">
    <property type="term" value="F:DNA binding"/>
    <property type="evidence" value="ECO:0007669"/>
    <property type="project" value="UniProtKB-UniRule"/>
</dbReference>
<dbReference type="Gene3D" id="3.30.565.10">
    <property type="entry name" value="Histidine kinase-like ATPase, C-terminal domain"/>
    <property type="match status" value="1"/>
</dbReference>
<dbReference type="InterPro" id="IPR020568">
    <property type="entry name" value="Ribosomal_Su5_D2-typ_SF"/>
</dbReference>
<organism evidence="12 13">
    <name type="scientific">Tolumonas auensis (strain DSM 9187 / NBRC 110442 / TA 4)</name>
    <dbReference type="NCBI Taxonomy" id="595494"/>
    <lineage>
        <taxon>Bacteria</taxon>
        <taxon>Pseudomonadati</taxon>
        <taxon>Pseudomonadota</taxon>
        <taxon>Gammaproteobacteria</taxon>
        <taxon>Aeromonadales</taxon>
        <taxon>Aeromonadaceae</taxon>
        <taxon>Tolumonas</taxon>
    </lineage>
</organism>
<gene>
    <name evidence="10" type="primary">parE</name>
    <name evidence="12" type="ordered locus">Tola_0396</name>
</gene>
<dbReference type="EC" id="5.6.2.2" evidence="10"/>
<feature type="site" description="Interaction with DNA" evidence="10">
    <location>
        <position position="446"/>
    </location>
</feature>
<dbReference type="InterPro" id="IPR006171">
    <property type="entry name" value="TOPRIM_dom"/>
</dbReference>
<keyword evidence="7 10" id="KW-0799">Topoisomerase</keyword>
<name>C4L9C6_TOLAT</name>
<dbReference type="InterPro" id="IPR013759">
    <property type="entry name" value="Topo_IIA_B_C"/>
</dbReference>
<dbReference type="PANTHER" id="PTHR45866:SF4">
    <property type="entry name" value="DNA TOPOISOMERASE 4 SUBUNIT B"/>
    <property type="match status" value="1"/>
</dbReference>
<evidence type="ECO:0000256" key="7">
    <source>
        <dbReference type="ARBA" id="ARBA00023029"/>
    </source>
</evidence>
<dbReference type="FunFam" id="3.40.50.670:FF:000003">
    <property type="entry name" value="DNA topoisomerase 4 subunit B"/>
    <property type="match status" value="1"/>
</dbReference>
<dbReference type="Pfam" id="PF02518">
    <property type="entry name" value="HATPase_c"/>
    <property type="match status" value="1"/>
</dbReference>
<dbReference type="SMART" id="SM00387">
    <property type="entry name" value="HATPase_c"/>
    <property type="match status" value="1"/>
</dbReference>
<dbReference type="HOGENOM" id="CLU_006146_1_0_6"/>
<dbReference type="SUPFAM" id="SSF54211">
    <property type="entry name" value="Ribosomal protein S5 domain 2-like"/>
    <property type="match status" value="1"/>
</dbReference>
<dbReference type="KEGG" id="tau:Tola_0396"/>
<comment type="subunit">
    <text evidence="10">Heterotetramer composed of ParC and ParE.</text>
</comment>
<keyword evidence="9 10" id="KW-0413">Isomerase</keyword>
<dbReference type="GO" id="GO:0005524">
    <property type="term" value="F:ATP binding"/>
    <property type="evidence" value="ECO:0007669"/>
    <property type="project" value="UniProtKB-UniRule"/>
</dbReference>
<dbReference type="PANTHER" id="PTHR45866">
    <property type="entry name" value="DNA GYRASE/TOPOISOMERASE SUBUNIT B"/>
    <property type="match status" value="1"/>
</dbReference>
<reference evidence="13" key="1">
    <citation type="submission" date="2009-05" db="EMBL/GenBank/DDBJ databases">
        <title>Complete sequence of Tolumonas auensis DSM 9187.</title>
        <authorList>
            <consortium name="US DOE Joint Genome Institute"/>
            <person name="Lucas S."/>
            <person name="Copeland A."/>
            <person name="Lapidus A."/>
            <person name="Glavina del Rio T."/>
            <person name="Tice H."/>
            <person name="Bruce D."/>
            <person name="Goodwin L."/>
            <person name="Pitluck S."/>
            <person name="Chertkov O."/>
            <person name="Brettin T."/>
            <person name="Detter J.C."/>
            <person name="Han C."/>
            <person name="Larimer F."/>
            <person name="Land M."/>
            <person name="Hauser L."/>
            <person name="Kyrpides N."/>
            <person name="Mikhailova N."/>
            <person name="Spring S."/>
            <person name="Beller H."/>
        </authorList>
    </citation>
    <scope>NUCLEOTIDE SEQUENCE [LARGE SCALE GENOMIC DNA]</scope>
    <source>
        <strain evidence="13">DSM 9187 / TA4</strain>
    </source>
</reference>
<evidence type="ECO:0000259" key="11">
    <source>
        <dbReference type="PROSITE" id="PS50880"/>
    </source>
</evidence>
<dbReference type="FunFam" id="3.30.565.10:FF:000002">
    <property type="entry name" value="DNA gyrase subunit B"/>
    <property type="match status" value="1"/>
</dbReference>
<dbReference type="Pfam" id="PF00204">
    <property type="entry name" value="DNA_gyraseB"/>
    <property type="match status" value="1"/>
</dbReference>
<comment type="function">
    <text evidence="10">Topoisomerase IV is essential for chromosome segregation. It relaxes supercoiled DNA. Performs the decatenation events required during the replication of a circular DNA molecule.</text>
</comment>
<feature type="binding site" evidence="10">
    <location>
        <position position="334"/>
    </location>
    <ligand>
        <name>ATP</name>
        <dbReference type="ChEBI" id="CHEBI:30616"/>
    </ligand>
</feature>
<dbReference type="eggNOG" id="COG0187">
    <property type="taxonomic scope" value="Bacteria"/>
</dbReference>
<dbReference type="PRINTS" id="PR01098">
    <property type="entry name" value="TOPISMRASE4B"/>
</dbReference>
<dbReference type="CDD" id="cd16928">
    <property type="entry name" value="HATPase_GyrB-like"/>
    <property type="match status" value="1"/>
</dbReference>
<dbReference type="GO" id="GO:0006265">
    <property type="term" value="P:DNA topological change"/>
    <property type="evidence" value="ECO:0007669"/>
    <property type="project" value="UniProtKB-UniRule"/>
</dbReference>
<dbReference type="SUPFAM" id="SSF56719">
    <property type="entry name" value="Type II DNA topoisomerase"/>
    <property type="match status" value="1"/>
</dbReference>
<evidence type="ECO:0000256" key="1">
    <source>
        <dbReference type="ARBA" id="ARBA00000185"/>
    </source>
</evidence>
<dbReference type="Gene3D" id="3.30.230.10">
    <property type="match status" value="1"/>
</dbReference>
<dbReference type="CDD" id="cd00822">
    <property type="entry name" value="TopoII_Trans_DNA_gyrase"/>
    <property type="match status" value="1"/>
</dbReference>
<accession>C4L9C6</accession>
<feature type="binding site" evidence="10">
    <location>
        <position position="42"/>
    </location>
    <ligand>
        <name>ATP</name>
        <dbReference type="ChEBI" id="CHEBI:30616"/>
    </ligand>
</feature>
<dbReference type="InterPro" id="IPR013760">
    <property type="entry name" value="Topo_IIA-like_dom_sf"/>
</dbReference>
<feature type="site" description="Interaction with DNA" evidence="10">
    <location>
        <position position="497"/>
    </location>
</feature>
<dbReference type="AlphaFoldDB" id="C4L9C6"/>
<dbReference type="FunFam" id="3.30.230.10:FF:000012">
    <property type="entry name" value="DNA topoisomerase 4 subunit B"/>
    <property type="match status" value="1"/>
</dbReference>
<dbReference type="Pfam" id="PF00986">
    <property type="entry name" value="DNA_gyraseB_C"/>
    <property type="match status" value="1"/>
</dbReference>
<dbReference type="OrthoDB" id="9802808at2"/>
<dbReference type="STRING" id="595494.Tola_0396"/>
<evidence type="ECO:0000256" key="5">
    <source>
        <dbReference type="ARBA" id="ARBA00022840"/>
    </source>
</evidence>
<feature type="binding site" evidence="10">
    <location>
        <position position="69"/>
    </location>
    <ligand>
        <name>ATP</name>
        <dbReference type="ChEBI" id="CHEBI:30616"/>
    </ligand>
</feature>
<dbReference type="PROSITE" id="PS50880">
    <property type="entry name" value="TOPRIM"/>
    <property type="match status" value="1"/>
</dbReference>
<reference evidence="12 13" key="2">
    <citation type="journal article" date="2011" name="Stand. Genomic Sci.">
        <title>Complete genome sequence of Tolumonas auensis type strain (TA 4).</title>
        <authorList>
            <person name="Chertkov O."/>
            <person name="Copeland A."/>
            <person name="Lucas S."/>
            <person name="Lapidus A."/>
            <person name="Berry K.W."/>
            <person name="Detter J.C."/>
            <person name="Del Rio T.G."/>
            <person name="Hammon N."/>
            <person name="Dalin E."/>
            <person name="Tice H."/>
            <person name="Pitluck S."/>
            <person name="Richardson P."/>
            <person name="Bruce D."/>
            <person name="Goodwin L."/>
            <person name="Han C."/>
            <person name="Tapia R."/>
            <person name="Saunders E."/>
            <person name="Schmutz J."/>
            <person name="Brettin T."/>
            <person name="Larimer F."/>
            <person name="Land M."/>
            <person name="Hauser L."/>
            <person name="Spring S."/>
            <person name="Rohde M."/>
            <person name="Kyrpides N.C."/>
            <person name="Ivanova N."/>
            <person name="Goker M."/>
            <person name="Beller H.R."/>
            <person name="Klenk H.P."/>
            <person name="Woyke T."/>
        </authorList>
    </citation>
    <scope>NUCLEOTIDE SEQUENCE [LARGE SCALE GENOMIC DNA]</scope>
    <source>
        <strain evidence="13">DSM 9187 / TA4</strain>
    </source>
</reference>
<keyword evidence="13" id="KW-1185">Reference proteome</keyword>